<keyword evidence="2" id="KW-1185">Reference proteome</keyword>
<organism evidence="1 2">
    <name type="scientific">Desmophyllum pertusum</name>
    <dbReference type="NCBI Taxonomy" id="174260"/>
    <lineage>
        <taxon>Eukaryota</taxon>
        <taxon>Metazoa</taxon>
        <taxon>Cnidaria</taxon>
        <taxon>Anthozoa</taxon>
        <taxon>Hexacorallia</taxon>
        <taxon>Scleractinia</taxon>
        <taxon>Caryophylliina</taxon>
        <taxon>Caryophylliidae</taxon>
        <taxon>Desmophyllum</taxon>
    </lineage>
</organism>
<dbReference type="Proteomes" id="UP001163046">
    <property type="component" value="Unassembled WGS sequence"/>
</dbReference>
<dbReference type="AlphaFoldDB" id="A0A9X0CHA2"/>
<name>A0A9X0CHA2_9CNID</name>
<comment type="caution">
    <text evidence="1">The sequence shown here is derived from an EMBL/GenBank/DDBJ whole genome shotgun (WGS) entry which is preliminary data.</text>
</comment>
<sequence length="89" mass="10216">LPSFAPAISFLQGAGQGHIVNQCEQLETELSGLLHQRRTMFRSCLDLLHTYATVTSLFPSDYVQQNRSFECRVGFSQWWKIPQQRSAKK</sequence>
<gene>
    <name evidence="1" type="ORF">OS493_040291</name>
</gene>
<dbReference type="EMBL" id="MU827635">
    <property type="protein sequence ID" value="KAJ7346443.1"/>
    <property type="molecule type" value="Genomic_DNA"/>
</dbReference>
<dbReference type="OrthoDB" id="10065496at2759"/>
<evidence type="ECO:0000313" key="2">
    <source>
        <dbReference type="Proteomes" id="UP001163046"/>
    </source>
</evidence>
<evidence type="ECO:0000313" key="1">
    <source>
        <dbReference type="EMBL" id="KAJ7346443.1"/>
    </source>
</evidence>
<reference evidence="1" key="1">
    <citation type="submission" date="2023-01" db="EMBL/GenBank/DDBJ databases">
        <title>Genome assembly of the deep-sea coral Lophelia pertusa.</title>
        <authorList>
            <person name="Herrera S."/>
            <person name="Cordes E."/>
        </authorList>
    </citation>
    <scope>NUCLEOTIDE SEQUENCE</scope>
    <source>
        <strain evidence="1">USNM1676648</strain>
        <tissue evidence="1">Polyp</tissue>
    </source>
</reference>
<protein>
    <submittedName>
        <fullName evidence="1">Uncharacterized protein</fullName>
    </submittedName>
</protein>
<feature type="non-terminal residue" evidence="1">
    <location>
        <position position="1"/>
    </location>
</feature>
<proteinExistence type="predicted"/>
<accession>A0A9X0CHA2</accession>